<feature type="signal peptide" evidence="1">
    <location>
        <begin position="1"/>
        <end position="22"/>
    </location>
</feature>
<keyword evidence="3" id="KW-1185">Reference proteome</keyword>
<protein>
    <submittedName>
        <fullName evidence="2">Uncharacterized protein</fullName>
    </submittedName>
</protein>
<keyword evidence="1" id="KW-0732">Signal</keyword>
<organism evidence="2 3">
    <name type="scientific">Vibrio aestuarianus</name>
    <dbReference type="NCBI Taxonomy" id="28171"/>
    <lineage>
        <taxon>Bacteria</taxon>
        <taxon>Pseudomonadati</taxon>
        <taxon>Pseudomonadota</taxon>
        <taxon>Gammaproteobacteria</taxon>
        <taxon>Vibrionales</taxon>
        <taxon>Vibrionaceae</taxon>
        <taxon>Vibrio</taxon>
    </lineage>
</organism>
<feature type="chain" id="PRO_5046374305" evidence="1">
    <location>
        <begin position="23"/>
        <end position="156"/>
    </location>
</feature>
<sequence length="156" mass="17170">MGIAMKKILILSALILSFPSLSQDWLEDGEVRESVSVIDGKGYGFAQHYVSKKLCNEEIILGLITSIEPELLNINGTNVNVEYVGKSGLGVPFYGAKSSKGRDYLLQQFLKKNEVVVNNLDTNGRSNVFSAVGFSKARSINIKKCKDKNKLKKNAL</sequence>
<accession>A0ABN8TQJ5</accession>
<name>A0ABN8TQJ5_9VIBR</name>
<reference evidence="2" key="1">
    <citation type="submission" date="2022-06" db="EMBL/GenBank/DDBJ databases">
        <authorList>
            <person name="Goudenege D."/>
            <person name="Le Roux F."/>
        </authorList>
    </citation>
    <scope>NUCLEOTIDE SEQUENCE</scope>
    <source>
        <strain evidence="2">12-063</strain>
    </source>
</reference>
<dbReference type="EMBL" id="CALYLK010000128">
    <property type="protein sequence ID" value="CAH8212998.1"/>
    <property type="molecule type" value="Genomic_DNA"/>
</dbReference>
<gene>
    <name evidence="2" type="ORF">VAE063_880290</name>
</gene>
<evidence type="ECO:0000256" key="1">
    <source>
        <dbReference type="SAM" id="SignalP"/>
    </source>
</evidence>
<comment type="caution">
    <text evidence="2">The sequence shown here is derived from an EMBL/GenBank/DDBJ whole genome shotgun (WGS) entry which is preliminary data.</text>
</comment>
<dbReference type="Proteomes" id="UP001152658">
    <property type="component" value="Unassembled WGS sequence"/>
</dbReference>
<evidence type="ECO:0000313" key="2">
    <source>
        <dbReference type="EMBL" id="CAH8212998.1"/>
    </source>
</evidence>
<proteinExistence type="predicted"/>
<evidence type="ECO:0000313" key="3">
    <source>
        <dbReference type="Proteomes" id="UP001152658"/>
    </source>
</evidence>